<sequence>MSGETPPSKPVFFRFTGHNDIFNETKNYLSQLDSSDTELEGASMPGSQSSNGIRFQDLPPTIRQTSLAVLECVFGPCYDRLIARGTKGENKLWADLHVPVILKSLEATFGSHLDRRTINLERIAEVICNNTARPLQDIHTSSQAWLDQLCSPNLRWESIALLWSVIRRVPNALDPIEQHQLNGTEYGTPGGETMLSFLRHSISLARHFTLGNVILLNLHRQKTVIESMIVGDASLTCWNSHAETVAMMTYLGVHAQKDIGPYKPSMCSEYKRRLFVQTHNLDKAVVAFTGRPPLLNPRYCTTPQPLDLSDEDLIAGGATLERAAASLDPRGWNTQGGVYPSTICRAGYLMAPILNEIFEIVLVAESNATVETLRSLKQREMDAAANIPASLIYNPDDLSNLNLETNVLSIRMLLRLTHLQNVFLLERLLLQYGSLDEGDVLVVSFEMVALTLLFWKHKDRFHDARRDFEWLLMAFAVPGGGILCLELLRPTFQARHPKDSRLSRSSIVQQLSLLVGFLDWVHISAPNGDLCASCKTVIQRVLDYHLNNPMNNAGSLEDFSSGLAGRLNFRFELLNTFEWLNTR</sequence>
<dbReference type="EMBL" id="JANRMS010000400">
    <property type="protein sequence ID" value="KAJ3540584.1"/>
    <property type="molecule type" value="Genomic_DNA"/>
</dbReference>
<evidence type="ECO:0000313" key="2">
    <source>
        <dbReference type="Proteomes" id="UP001148629"/>
    </source>
</evidence>
<keyword evidence="2" id="KW-1185">Reference proteome</keyword>
<gene>
    <name evidence="1" type="ORF">NM208_g5000</name>
</gene>
<organism evidence="1 2">
    <name type="scientific">Fusarium decemcellulare</name>
    <dbReference type="NCBI Taxonomy" id="57161"/>
    <lineage>
        <taxon>Eukaryota</taxon>
        <taxon>Fungi</taxon>
        <taxon>Dikarya</taxon>
        <taxon>Ascomycota</taxon>
        <taxon>Pezizomycotina</taxon>
        <taxon>Sordariomycetes</taxon>
        <taxon>Hypocreomycetidae</taxon>
        <taxon>Hypocreales</taxon>
        <taxon>Nectriaceae</taxon>
        <taxon>Fusarium</taxon>
        <taxon>Fusarium decemcellulare species complex</taxon>
    </lineage>
</organism>
<proteinExistence type="predicted"/>
<evidence type="ECO:0000313" key="1">
    <source>
        <dbReference type="EMBL" id="KAJ3540584.1"/>
    </source>
</evidence>
<name>A0ACC1SIQ9_9HYPO</name>
<comment type="caution">
    <text evidence="1">The sequence shown here is derived from an EMBL/GenBank/DDBJ whole genome shotgun (WGS) entry which is preliminary data.</text>
</comment>
<dbReference type="Proteomes" id="UP001148629">
    <property type="component" value="Unassembled WGS sequence"/>
</dbReference>
<protein>
    <submittedName>
        <fullName evidence="1">Uncharacterized protein</fullName>
    </submittedName>
</protein>
<reference evidence="1" key="1">
    <citation type="submission" date="2022-08" db="EMBL/GenBank/DDBJ databases">
        <title>Genome Sequence of Fusarium decemcellulare.</title>
        <authorList>
            <person name="Buettner E."/>
        </authorList>
    </citation>
    <scope>NUCLEOTIDE SEQUENCE</scope>
    <source>
        <strain evidence="1">Babe19</strain>
    </source>
</reference>
<accession>A0ACC1SIQ9</accession>